<evidence type="ECO:0000313" key="2">
    <source>
        <dbReference type="Proteomes" id="UP000030151"/>
    </source>
</evidence>
<gene>
    <name evidence="1" type="ORF">X797_011637</name>
</gene>
<accession>A0A014PI57</accession>
<dbReference type="HOGENOM" id="CLU_2197578_0_0_1"/>
<protein>
    <submittedName>
        <fullName evidence="1">Uncharacterized protein</fullName>
    </submittedName>
</protein>
<evidence type="ECO:0000313" key="1">
    <source>
        <dbReference type="EMBL" id="EXU95269.1"/>
    </source>
</evidence>
<name>A0A014PI57_9HYPO</name>
<proteinExistence type="predicted"/>
<organism evidence="1 2">
    <name type="scientific">Metarhizium robertsii</name>
    <dbReference type="NCBI Taxonomy" id="568076"/>
    <lineage>
        <taxon>Eukaryota</taxon>
        <taxon>Fungi</taxon>
        <taxon>Dikarya</taxon>
        <taxon>Ascomycota</taxon>
        <taxon>Pezizomycotina</taxon>
        <taxon>Sordariomycetes</taxon>
        <taxon>Hypocreomycetidae</taxon>
        <taxon>Hypocreales</taxon>
        <taxon>Clavicipitaceae</taxon>
        <taxon>Metarhizium</taxon>
    </lineage>
</organism>
<comment type="caution">
    <text evidence="1">The sequence shown here is derived from an EMBL/GenBank/DDBJ whole genome shotgun (WGS) entry which is preliminary data.</text>
</comment>
<dbReference type="EMBL" id="JELW01000089">
    <property type="protein sequence ID" value="EXU95269.1"/>
    <property type="molecule type" value="Genomic_DNA"/>
</dbReference>
<sequence length="108" mass="12537">MGHRRTAGRSGSVALARRHRLEHLDKRSARKTWQPPVQNNHLGRRWRTHDLVISPLRPILDANDSSMSLGQTKVRLWEGRKLTPYPSIICRCYATGHQLEQLHRNSNE</sequence>
<dbReference type="Proteomes" id="UP000030151">
    <property type="component" value="Unassembled WGS sequence"/>
</dbReference>
<reference evidence="1 2" key="1">
    <citation type="submission" date="2014-02" db="EMBL/GenBank/DDBJ databases">
        <title>The genome sequence of the entomopathogenic fungus Metarhizium robertsii ARSEF 2575.</title>
        <authorList>
            <person name="Giuliano Garisto Donzelli B."/>
            <person name="Roe B.A."/>
            <person name="Macmil S.L."/>
            <person name="Krasnoff S.B."/>
            <person name="Gibson D.M."/>
        </authorList>
    </citation>
    <scope>NUCLEOTIDE SEQUENCE [LARGE SCALE GENOMIC DNA]</scope>
    <source>
        <strain evidence="1 2">ARSEF 2575</strain>
    </source>
</reference>
<dbReference type="AlphaFoldDB" id="A0A014PI57"/>